<dbReference type="Proteomes" id="UP000093366">
    <property type="component" value="Unassembled WGS sequence"/>
</dbReference>
<keyword evidence="3 5" id="KW-1133">Transmembrane helix</keyword>
<feature type="transmembrane region" description="Helical" evidence="5">
    <location>
        <begin position="74"/>
        <end position="93"/>
    </location>
</feature>
<name>A0A1C0TIX3_9GAMM</name>
<organism evidence="7 8">
    <name type="scientific">Pseudoalteromonas luteoviolacea</name>
    <dbReference type="NCBI Taxonomy" id="43657"/>
    <lineage>
        <taxon>Bacteria</taxon>
        <taxon>Pseudomonadati</taxon>
        <taxon>Pseudomonadota</taxon>
        <taxon>Gammaproteobacteria</taxon>
        <taxon>Alteromonadales</taxon>
        <taxon>Pseudoalteromonadaceae</taxon>
        <taxon>Pseudoalteromonas</taxon>
    </lineage>
</organism>
<protein>
    <submittedName>
        <fullName evidence="7">ABC transporter permease</fullName>
    </submittedName>
</protein>
<evidence type="ECO:0000256" key="4">
    <source>
        <dbReference type="ARBA" id="ARBA00023136"/>
    </source>
</evidence>
<comment type="caution">
    <text evidence="7">The sequence shown here is derived from an EMBL/GenBank/DDBJ whole genome shotgun (WGS) entry which is preliminary data.</text>
</comment>
<dbReference type="OrthoDB" id="9810556at2"/>
<feature type="transmembrane region" description="Helical" evidence="5">
    <location>
        <begin position="130"/>
        <end position="151"/>
    </location>
</feature>
<comment type="subcellular location">
    <subcellularLocation>
        <location evidence="1">Membrane</location>
        <topology evidence="1">Multi-pass membrane protein</topology>
    </subcellularLocation>
</comment>
<feature type="transmembrane region" description="Helical" evidence="5">
    <location>
        <begin position="41"/>
        <end position="62"/>
    </location>
</feature>
<feature type="transmembrane region" description="Helical" evidence="5">
    <location>
        <begin position="278"/>
        <end position="299"/>
    </location>
</feature>
<dbReference type="SUPFAM" id="SSF103481">
    <property type="entry name" value="Multidrug resistance efflux transporter EmrE"/>
    <property type="match status" value="2"/>
</dbReference>
<proteinExistence type="predicted"/>
<keyword evidence="2 5" id="KW-0812">Transmembrane</keyword>
<dbReference type="PANTHER" id="PTHR32322">
    <property type="entry name" value="INNER MEMBRANE TRANSPORTER"/>
    <property type="match status" value="1"/>
</dbReference>
<feature type="transmembrane region" description="Helical" evidence="5">
    <location>
        <begin position="188"/>
        <end position="209"/>
    </location>
</feature>
<dbReference type="InterPro" id="IPR037185">
    <property type="entry name" value="EmrE-like"/>
</dbReference>
<feature type="transmembrane region" description="Helical" evidence="5">
    <location>
        <begin position="157"/>
        <end position="176"/>
    </location>
</feature>
<gene>
    <name evidence="7" type="ORF">A7985_25255</name>
</gene>
<evidence type="ECO:0000313" key="8">
    <source>
        <dbReference type="Proteomes" id="UP000093366"/>
    </source>
</evidence>
<dbReference type="GO" id="GO:0016020">
    <property type="term" value="C:membrane"/>
    <property type="evidence" value="ECO:0007669"/>
    <property type="project" value="UniProtKB-SubCell"/>
</dbReference>
<dbReference type="Pfam" id="PF00892">
    <property type="entry name" value="EamA"/>
    <property type="match status" value="2"/>
</dbReference>
<evidence type="ECO:0000256" key="3">
    <source>
        <dbReference type="ARBA" id="ARBA00022989"/>
    </source>
</evidence>
<dbReference type="AlphaFoldDB" id="A0A1C0TIX3"/>
<feature type="transmembrane region" description="Helical" evidence="5">
    <location>
        <begin position="221"/>
        <end position="241"/>
    </location>
</feature>
<feature type="transmembrane region" description="Helical" evidence="5">
    <location>
        <begin position="12"/>
        <end position="35"/>
    </location>
</feature>
<sequence length="308" mass="32880">MKAAINHTMTTRLWAMLILLSILWGGSFFFVGVAVSSLPPLTIVSLRVCIAAIVLWVIAAVFGLRPPKGFKVWAAFLVMGLLNNVIPFGLIVWGQTQITSGVASILNAATPIFTVMIAGILLPDEKPTPLKLFGVMIGFVGVTVMVGLPALIGENSFLAQLAIIGATLSYAFAGVYGRRFKAFDIKPLTIAAGQVTASSIVLLPFTFFVDGIIDVSLIGMWVWSAVIGLAILSTALAYVLYFKILELAGAMNVLLVTLLVPVSASLLGFLFLNESLDVIHVVGMGIIATSLVVIDGRLWHQIKKSYST</sequence>
<evidence type="ECO:0000259" key="6">
    <source>
        <dbReference type="Pfam" id="PF00892"/>
    </source>
</evidence>
<accession>A0A1C0TIX3</accession>
<evidence type="ECO:0000256" key="5">
    <source>
        <dbReference type="SAM" id="Phobius"/>
    </source>
</evidence>
<feature type="domain" description="EamA" evidence="6">
    <location>
        <begin position="16"/>
        <end position="146"/>
    </location>
</feature>
<dbReference type="InterPro" id="IPR000620">
    <property type="entry name" value="EamA_dom"/>
</dbReference>
<evidence type="ECO:0000256" key="2">
    <source>
        <dbReference type="ARBA" id="ARBA00022692"/>
    </source>
</evidence>
<evidence type="ECO:0000313" key="7">
    <source>
        <dbReference type="EMBL" id="OCQ17899.1"/>
    </source>
</evidence>
<reference evidence="8" key="1">
    <citation type="submission" date="2016-07" db="EMBL/GenBank/DDBJ databases">
        <authorList>
            <person name="Florea S."/>
            <person name="Webb J.S."/>
            <person name="Jaromczyk J."/>
            <person name="Schardl C.L."/>
        </authorList>
    </citation>
    <scope>NUCLEOTIDE SEQUENCE [LARGE SCALE GENOMIC DNA]</scope>
    <source>
        <strain evidence="8">IPB1</strain>
    </source>
</reference>
<dbReference type="RefSeq" id="WP_065793145.1">
    <property type="nucleotide sequence ID" value="NZ_MAUJ01000027.1"/>
</dbReference>
<evidence type="ECO:0000256" key="1">
    <source>
        <dbReference type="ARBA" id="ARBA00004141"/>
    </source>
</evidence>
<keyword evidence="4 5" id="KW-0472">Membrane</keyword>
<dbReference type="InterPro" id="IPR050638">
    <property type="entry name" value="AA-Vitamin_Transporters"/>
</dbReference>
<dbReference type="PANTHER" id="PTHR32322:SF9">
    <property type="entry name" value="AMINO-ACID METABOLITE EFFLUX PUMP-RELATED"/>
    <property type="match status" value="1"/>
</dbReference>
<feature type="transmembrane region" description="Helical" evidence="5">
    <location>
        <begin position="253"/>
        <end position="272"/>
    </location>
</feature>
<dbReference type="EMBL" id="MAUJ01000027">
    <property type="protein sequence ID" value="OCQ17899.1"/>
    <property type="molecule type" value="Genomic_DNA"/>
</dbReference>
<feature type="domain" description="EamA" evidence="6">
    <location>
        <begin position="160"/>
        <end position="294"/>
    </location>
</feature>
<feature type="transmembrane region" description="Helical" evidence="5">
    <location>
        <begin position="105"/>
        <end position="123"/>
    </location>
</feature>